<dbReference type="InterPro" id="IPR036305">
    <property type="entry name" value="RGS_sf"/>
</dbReference>
<dbReference type="PROSITE" id="PS50132">
    <property type="entry name" value="RGS"/>
    <property type="match status" value="1"/>
</dbReference>
<feature type="region of interest" description="Disordered" evidence="1">
    <location>
        <begin position="598"/>
        <end position="626"/>
    </location>
</feature>
<protein>
    <recommendedName>
        <fullName evidence="6">RGS domain-containing protein</fullName>
    </recommendedName>
</protein>
<name>A0ABP0GML6_CLALP</name>
<dbReference type="PANTHER" id="PTHR10845">
    <property type="entry name" value="REGULATOR OF G PROTEIN SIGNALING"/>
    <property type="match status" value="1"/>
</dbReference>
<evidence type="ECO:0000259" key="2">
    <source>
        <dbReference type="PROSITE" id="PS50004"/>
    </source>
</evidence>
<dbReference type="PROSITE" id="PS50004">
    <property type="entry name" value="C2"/>
    <property type="match status" value="1"/>
</dbReference>
<dbReference type="CDD" id="cd07440">
    <property type="entry name" value="RGS"/>
    <property type="match status" value="1"/>
</dbReference>
<dbReference type="Pfam" id="PF00168">
    <property type="entry name" value="C2"/>
    <property type="match status" value="1"/>
</dbReference>
<dbReference type="SMART" id="SM00315">
    <property type="entry name" value="RGS"/>
    <property type="match status" value="1"/>
</dbReference>
<dbReference type="InterPro" id="IPR016137">
    <property type="entry name" value="RGS"/>
</dbReference>
<dbReference type="PANTHER" id="PTHR10845:SF259">
    <property type="entry name" value="RGS DOMAIN-CONTAINING PROTEIN-RELATED"/>
    <property type="match status" value="1"/>
</dbReference>
<evidence type="ECO:0000313" key="4">
    <source>
        <dbReference type="EMBL" id="CAK8692283.1"/>
    </source>
</evidence>
<feature type="compositionally biased region" description="Basic and acidic residues" evidence="1">
    <location>
        <begin position="462"/>
        <end position="471"/>
    </location>
</feature>
<dbReference type="Pfam" id="PF00615">
    <property type="entry name" value="RGS"/>
    <property type="match status" value="1"/>
</dbReference>
<accession>A0ABP0GML6</accession>
<gene>
    <name evidence="4" type="ORF">CVLEPA_LOCUS25004</name>
</gene>
<dbReference type="SUPFAM" id="SSF48097">
    <property type="entry name" value="Regulator of G-protein signaling, RGS"/>
    <property type="match status" value="1"/>
</dbReference>
<feature type="domain" description="C2" evidence="2">
    <location>
        <begin position="1"/>
        <end position="124"/>
    </location>
</feature>
<keyword evidence="5" id="KW-1185">Reference proteome</keyword>
<dbReference type="PRINTS" id="PR01301">
    <property type="entry name" value="RGSPROTEIN"/>
</dbReference>
<proteinExistence type="predicted"/>
<evidence type="ECO:0000259" key="3">
    <source>
        <dbReference type="PROSITE" id="PS50132"/>
    </source>
</evidence>
<dbReference type="EMBL" id="CAWYQH010000130">
    <property type="protein sequence ID" value="CAK8692283.1"/>
    <property type="molecule type" value="Genomic_DNA"/>
</dbReference>
<dbReference type="Gene3D" id="1.10.167.10">
    <property type="entry name" value="Regulator of G-protein Signalling 4, domain 2"/>
    <property type="match status" value="1"/>
</dbReference>
<feature type="region of interest" description="Disordered" evidence="1">
    <location>
        <begin position="192"/>
        <end position="241"/>
    </location>
</feature>
<sequence length="772" mass="88386">MRGQVKLVVCTSARKLTVTVLGLRSLPQCYTSHDSSSFVYLKLSLSPDHDRRVRYKTNPELVTSNAVSLHDTFSFDISSQIASKRLLLSAWCTKAQCDRPSFIGCMSFGLKKILKSNTIVQGWYYLLSEPLGREKHLAVRIVQNSYRKSSRLEESPQLKVRTLRIFNTDEEEKYSPRCRQLTAYSETSDSSSISVISNMNSKKPTKVYEHERPRPKPRLKCNKRQRDDIDYDEKEAPSPKRAFMLDSASASSQSQEKQIISQENISSSFQNFSNLHAKSKKLCNIQSPTARAKTPTGRRLIRRKSYTSTDLLLFRMSYFGNTEETESSSEFENEAEQRRNVNTAICKTLPNKYGPKNKSSGGNYYRVQYSQSLTVQKPFHISAKQTSYGIEENNDDDEFITRSCLVEHRMRSHMARRRKLNAQRSVHEKFVDFSSVGKTALEKISLKDCKTCDNTSSKSQKPRTEAEDKGYHSVGTLLSQTSSSGLSDGEQSALEKVKTVDVVLKATANNLIKKTASSHFDSLSRDCCYQSSEADPLVAIEKKKSTSYENNVHDEELQKRRPNSLYSLKSWFQKKSHETSESLSLKKTQPSKSFSTGWLLKHKSNNNNNNNNKNNNTNNDDDDDVANRLKRSNSVKNNDSNTCAACNLSTKSFTDVIKNKVEISAFRRFLQNEFSEENLDFWIDCENYKNAKQNKRQKVAVKIYERYLTSESPKEVNIDAKIRSEIKSKLITLSKDIFDDAQLHIFKLMKKDSFRRFQISESKKCKCRSLVH</sequence>
<comment type="caution">
    <text evidence="4">The sequence shown here is derived from an EMBL/GenBank/DDBJ whole genome shotgun (WGS) entry which is preliminary data.</text>
</comment>
<dbReference type="Gene3D" id="2.60.40.150">
    <property type="entry name" value="C2 domain"/>
    <property type="match status" value="1"/>
</dbReference>
<dbReference type="InterPro" id="IPR044926">
    <property type="entry name" value="RGS_subdomain_2"/>
</dbReference>
<dbReference type="SUPFAM" id="SSF49562">
    <property type="entry name" value="C2 domain (Calcium/lipid-binding domain, CaLB)"/>
    <property type="match status" value="1"/>
</dbReference>
<dbReference type="InterPro" id="IPR035892">
    <property type="entry name" value="C2_domain_sf"/>
</dbReference>
<feature type="compositionally biased region" description="Low complexity" evidence="1">
    <location>
        <begin position="192"/>
        <end position="201"/>
    </location>
</feature>
<dbReference type="InterPro" id="IPR000008">
    <property type="entry name" value="C2_dom"/>
</dbReference>
<reference evidence="4 5" key="1">
    <citation type="submission" date="2024-02" db="EMBL/GenBank/DDBJ databases">
        <authorList>
            <person name="Daric V."/>
            <person name="Darras S."/>
        </authorList>
    </citation>
    <scope>NUCLEOTIDE SEQUENCE [LARGE SCALE GENOMIC DNA]</scope>
</reference>
<evidence type="ECO:0008006" key="6">
    <source>
        <dbReference type="Google" id="ProtNLM"/>
    </source>
</evidence>
<evidence type="ECO:0000313" key="5">
    <source>
        <dbReference type="Proteomes" id="UP001642483"/>
    </source>
</evidence>
<feature type="compositionally biased region" description="Low complexity" evidence="1">
    <location>
        <begin position="605"/>
        <end position="618"/>
    </location>
</feature>
<feature type="domain" description="RGS" evidence="3">
    <location>
        <begin position="652"/>
        <end position="761"/>
    </location>
</feature>
<feature type="compositionally biased region" description="Basic and acidic residues" evidence="1">
    <location>
        <begin position="224"/>
        <end position="238"/>
    </location>
</feature>
<evidence type="ECO:0000256" key="1">
    <source>
        <dbReference type="SAM" id="MobiDB-lite"/>
    </source>
</evidence>
<feature type="region of interest" description="Disordered" evidence="1">
    <location>
        <begin position="451"/>
        <end position="472"/>
    </location>
</feature>
<organism evidence="4 5">
    <name type="scientific">Clavelina lepadiformis</name>
    <name type="common">Light-bulb sea squirt</name>
    <name type="synonym">Ascidia lepadiformis</name>
    <dbReference type="NCBI Taxonomy" id="159417"/>
    <lineage>
        <taxon>Eukaryota</taxon>
        <taxon>Metazoa</taxon>
        <taxon>Chordata</taxon>
        <taxon>Tunicata</taxon>
        <taxon>Ascidiacea</taxon>
        <taxon>Aplousobranchia</taxon>
        <taxon>Clavelinidae</taxon>
        <taxon>Clavelina</taxon>
    </lineage>
</organism>
<dbReference type="Proteomes" id="UP001642483">
    <property type="component" value="Unassembled WGS sequence"/>
</dbReference>